<organism evidence="2 3">
    <name type="scientific">Escallonia rubra</name>
    <dbReference type="NCBI Taxonomy" id="112253"/>
    <lineage>
        <taxon>Eukaryota</taxon>
        <taxon>Viridiplantae</taxon>
        <taxon>Streptophyta</taxon>
        <taxon>Embryophyta</taxon>
        <taxon>Tracheophyta</taxon>
        <taxon>Spermatophyta</taxon>
        <taxon>Magnoliopsida</taxon>
        <taxon>eudicotyledons</taxon>
        <taxon>Gunneridae</taxon>
        <taxon>Pentapetalae</taxon>
        <taxon>asterids</taxon>
        <taxon>campanulids</taxon>
        <taxon>Escalloniales</taxon>
        <taxon>Escalloniaceae</taxon>
        <taxon>Escallonia</taxon>
    </lineage>
</organism>
<evidence type="ECO:0000313" key="2">
    <source>
        <dbReference type="EMBL" id="KAK2969209.1"/>
    </source>
</evidence>
<sequence length="68" mass="7110">MSGANSREGHDMRETGQGPKGKASGSLLPAKKRSVKEMAVERIARSAASVVESIKNKNKINPGDDGSS</sequence>
<dbReference type="EMBL" id="JAVXUO010002837">
    <property type="protein sequence ID" value="KAK2969209.1"/>
    <property type="molecule type" value="Genomic_DNA"/>
</dbReference>
<dbReference type="AlphaFoldDB" id="A0AA88U2Y2"/>
<name>A0AA88U2Y2_9ASTE</name>
<reference evidence="2" key="1">
    <citation type="submission" date="2022-12" db="EMBL/GenBank/DDBJ databases">
        <title>Draft genome assemblies for two species of Escallonia (Escalloniales).</title>
        <authorList>
            <person name="Chanderbali A."/>
            <person name="Dervinis C."/>
            <person name="Anghel I."/>
            <person name="Soltis D."/>
            <person name="Soltis P."/>
            <person name="Zapata F."/>
        </authorList>
    </citation>
    <scope>NUCLEOTIDE SEQUENCE</scope>
    <source>
        <strain evidence="2">UCBG92.1500</strain>
        <tissue evidence="2">Leaf</tissue>
    </source>
</reference>
<evidence type="ECO:0000256" key="1">
    <source>
        <dbReference type="SAM" id="MobiDB-lite"/>
    </source>
</evidence>
<keyword evidence="3" id="KW-1185">Reference proteome</keyword>
<comment type="caution">
    <text evidence="2">The sequence shown here is derived from an EMBL/GenBank/DDBJ whole genome shotgun (WGS) entry which is preliminary data.</text>
</comment>
<feature type="region of interest" description="Disordered" evidence="1">
    <location>
        <begin position="1"/>
        <end position="33"/>
    </location>
</feature>
<accession>A0AA88U2Y2</accession>
<gene>
    <name evidence="2" type="ORF">RJ640_009762</name>
</gene>
<dbReference type="Proteomes" id="UP001187471">
    <property type="component" value="Unassembled WGS sequence"/>
</dbReference>
<evidence type="ECO:0000313" key="3">
    <source>
        <dbReference type="Proteomes" id="UP001187471"/>
    </source>
</evidence>
<protein>
    <submittedName>
        <fullName evidence="2">Uncharacterized protein</fullName>
    </submittedName>
</protein>
<proteinExistence type="predicted"/>